<dbReference type="Proteomes" id="UP000783390">
    <property type="component" value="Unassembled WGS sequence"/>
</dbReference>
<keyword evidence="2" id="KW-1185">Reference proteome</keyword>
<organism evidence="1 2">
    <name type="scientific">Clostridium moniliforme</name>
    <dbReference type="NCBI Taxonomy" id="39489"/>
    <lineage>
        <taxon>Bacteria</taxon>
        <taxon>Bacillati</taxon>
        <taxon>Bacillota</taxon>
        <taxon>Clostridia</taxon>
        <taxon>Eubacteriales</taxon>
        <taxon>Clostridiaceae</taxon>
        <taxon>Clostridium</taxon>
    </lineage>
</organism>
<dbReference type="EMBL" id="JAGGJZ010000002">
    <property type="protein sequence ID" value="MBP1889332.1"/>
    <property type="molecule type" value="Genomic_DNA"/>
</dbReference>
<comment type="caution">
    <text evidence="1">The sequence shown here is derived from an EMBL/GenBank/DDBJ whole genome shotgun (WGS) entry which is preliminary data.</text>
</comment>
<gene>
    <name evidence="1" type="ORF">J2Z53_000913</name>
</gene>
<name>A0ABS4EZA9_9CLOT</name>
<accession>A0ABS4EZA9</accession>
<protein>
    <submittedName>
        <fullName evidence="1">Uncharacterized protein</fullName>
    </submittedName>
</protein>
<reference evidence="1 2" key="1">
    <citation type="submission" date="2021-03" db="EMBL/GenBank/DDBJ databases">
        <title>Genomic Encyclopedia of Type Strains, Phase IV (KMG-IV): sequencing the most valuable type-strain genomes for metagenomic binning, comparative biology and taxonomic classification.</title>
        <authorList>
            <person name="Goeker M."/>
        </authorList>
    </citation>
    <scope>NUCLEOTIDE SEQUENCE [LARGE SCALE GENOMIC DNA]</scope>
    <source>
        <strain evidence="1 2">DSM 3984</strain>
    </source>
</reference>
<evidence type="ECO:0000313" key="1">
    <source>
        <dbReference type="EMBL" id="MBP1889332.1"/>
    </source>
</evidence>
<evidence type="ECO:0000313" key="2">
    <source>
        <dbReference type="Proteomes" id="UP000783390"/>
    </source>
</evidence>
<sequence length="34" mass="4028">MHKRDRSLLIDKLRSSYKDGKIKRGINRGMVLKN</sequence>
<proteinExistence type="predicted"/>